<accession>A0A699YN37</accession>
<protein>
    <submittedName>
        <fullName evidence="1">Uncharacterized protein</fullName>
    </submittedName>
</protein>
<sequence>MRRCAPPSPRQSICEAGGVRGVCTRPAPSLSTMVSHCRREYAAMCRSNVSQRAGEERTQCTHRP</sequence>
<reference evidence="1 2" key="1">
    <citation type="submission" date="2020-02" db="EMBL/GenBank/DDBJ databases">
        <title>Draft genome sequence of Haematococcus lacustris strain NIES-144.</title>
        <authorList>
            <person name="Morimoto D."/>
            <person name="Nakagawa S."/>
            <person name="Yoshida T."/>
            <person name="Sawayama S."/>
        </authorList>
    </citation>
    <scope>NUCLEOTIDE SEQUENCE [LARGE SCALE GENOMIC DNA]</scope>
    <source>
        <strain evidence="1 2">NIES-144</strain>
    </source>
</reference>
<keyword evidence="2" id="KW-1185">Reference proteome</keyword>
<evidence type="ECO:0000313" key="1">
    <source>
        <dbReference type="EMBL" id="GFH10961.1"/>
    </source>
</evidence>
<dbReference type="EMBL" id="BLLF01000362">
    <property type="protein sequence ID" value="GFH10961.1"/>
    <property type="molecule type" value="Genomic_DNA"/>
</dbReference>
<evidence type="ECO:0000313" key="2">
    <source>
        <dbReference type="Proteomes" id="UP000485058"/>
    </source>
</evidence>
<gene>
    <name evidence="1" type="ORF">HaLaN_06370</name>
</gene>
<dbReference type="AlphaFoldDB" id="A0A699YN37"/>
<name>A0A699YN37_HAELA</name>
<proteinExistence type="predicted"/>
<comment type="caution">
    <text evidence="1">The sequence shown here is derived from an EMBL/GenBank/DDBJ whole genome shotgun (WGS) entry which is preliminary data.</text>
</comment>
<dbReference type="Proteomes" id="UP000485058">
    <property type="component" value="Unassembled WGS sequence"/>
</dbReference>
<organism evidence="1 2">
    <name type="scientific">Haematococcus lacustris</name>
    <name type="common">Green alga</name>
    <name type="synonym">Haematococcus pluvialis</name>
    <dbReference type="NCBI Taxonomy" id="44745"/>
    <lineage>
        <taxon>Eukaryota</taxon>
        <taxon>Viridiplantae</taxon>
        <taxon>Chlorophyta</taxon>
        <taxon>core chlorophytes</taxon>
        <taxon>Chlorophyceae</taxon>
        <taxon>CS clade</taxon>
        <taxon>Chlamydomonadales</taxon>
        <taxon>Haematococcaceae</taxon>
        <taxon>Haematococcus</taxon>
    </lineage>
</organism>